<keyword evidence="1" id="KW-0732">Signal</keyword>
<proteinExistence type="predicted"/>
<evidence type="ECO:0000313" key="2">
    <source>
        <dbReference type="EMBL" id="GEM50443.1"/>
    </source>
</evidence>
<dbReference type="SUPFAM" id="SSF88874">
    <property type="entry name" value="Receptor-binding domain of short tail fibre protein gp12"/>
    <property type="match status" value="1"/>
</dbReference>
<comment type="caution">
    <text evidence="2">The sequence shown here is derived from an EMBL/GenBank/DDBJ whole genome shotgun (WGS) entry which is preliminary data.</text>
</comment>
<dbReference type="EMBL" id="BJXC01000001">
    <property type="protein sequence ID" value="GEM50443.1"/>
    <property type="molecule type" value="Genomic_DNA"/>
</dbReference>
<accession>A0A511NCB5</accession>
<evidence type="ECO:0000313" key="3">
    <source>
        <dbReference type="Proteomes" id="UP000321245"/>
    </source>
</evidence>
<feature type="signal peptide" evidence="1">
    <location>
        <begin position="1"/>
        <end position="19"/>
    </location>
</feature>
<sequence length="266" mass="28317">MNFKLVMLSLICATSYAQIKVTNATDQTPNADAILHLESKDNDKGLLISRLPLQSTILPQPLTAHVNGMVIYNTATTTGANYVTPGLYFNDGTKWIKLSKSKNQFGDIKNSLQQTDHNGWYLLDGRSLTSLNSNARAIASSIGLAGNLPNSTDRILKGINGGETVNTNGGSNTFTILKANLPNINYTGTTDATGAHTHTYLDNPATTINVATGTNNPIAAHNETSKTTANAGNHTHSITFALGGNNTPVNSKPKSLITNTFIYLGQ</sequence>
<name>A0A511NCB5_9FLAO</name>
<organism evidence="2 3">
    <name type="scientific">Empedobacter brevis NBRC 14943 = ATCC 43319</name>
    <dbReference type="NCBI Taxonomy" id="1218108"/>
    <lineage>
        <taxon>Bacteria</taxon>
        <taxon>Pseudomonadati</taxon>
        <taxon>Bacteroidota</taxon>
        <taxon>Flavobacteriia</taxon>
        <taxon>Flavobacteriales</taxon>
        <taxon>Weeksellaceae</taxon>
        <taxon>Empedobacter</taxon>
    </lineage>
</organism>
<dbReference type="Proteomes" id="UP000321245">
    <property type="component" value="Unassembled WGS sequence"/>
</dbReference>
<feature type="chain" id="PRO_5022003787" description="Phage tail collar domain-containing protein" evidence="1">
    <location>
        <begin position="20"/>
        <end position="266"/>
    </location>
</feature>
<gene>
    <name evidence="2" type="ORF">EB1_02330</name>
</gene>
<reference evidence="2 3" key="1">
    <citation type="submission" date="2019-07" db="EMBL/GenBank/DDBJ databases">
        <title>Whole genome shotgun sequence of Empedobacter brevis NBRC 14943.</title>
        <authorList>
            <person name="Hosoyama A."/>
            <person name="Uohara A."/>
            <person name="Ohji S."/>
            <person name="Ichikawa N."/>
        </authorList>
    </citation>
    <scope>NUCLEOTIDE SEQUENCE [LARGE SCALE GENOMIC DNA]</scope>
    <source>
        <strain evidence="2 3">NBRC 14943</strain>
    </source>
</reference>
<keyword evidence="3" id="KW-1185">Reference proteome</keyword>
<evidence type="ECO:0000256" key="1">
    <source>
        <dbReference type="SAM" id="SignalP"/>
    </source>
</evidence>
<dbReference type="STRING" id="1218108.GCA_000382425_00231"/>
<protein>
    <recommendedName>
        <fullName evidence="4">Phage tail collar domain-containing protein</fullName>
    </recommendedName>
</protein>
<dbReference type="AlphaFoldDB" id="A0A511NCB5"/>
<evidence type="ECO:0008006" key="4">
    <source>
        <dbReference type="Google" id="ProtNLM"/>
    </source>
</evidence>